<sequence length="171" mass="18610">MHIVAFITGALGLCSAVVASNLEARQLAPVPSLTHLYSLNCTLDPRIDVGDGPYGKRVAIPIIGGTFEGPRLKGTIRNLGADWGLTDNRGIFHPDTRYGLTTDDGAEIYIRTFGSKQPDGGIYLHGLYETGSDKYWWLNDIVAVGVLKSGTGWVYIDMYYMVDDGIDLVTP</sequence>
<dbReference type="Proteomes" id="UP000294847">
    <property type="component" value="Chromosome 1"/>
</dbReference>
<organism evidence="1 2">
    <name type="scientific">Pyricularia oryzae</name>
    <name type="common">Rice blast fungus</name>
    <name type="synonym">Magnaporthe oryzae</name>
    <dbReference type="NCBI Taxonomy" id="318829"/>
    <lineage>
        <taxon>Eukaryota</taxon>
        <taxon>Fungi</taxon>
        <taxon>Dikarya</taxon>
        <taxon>Ascomycota</taxon>
        <taxon>Pezizomycotina</taxon>
        <taxon>Sordariomycetes</taxon>
        <taxon>Sordariomycetidae</taxon>
        <taxon>Magnaporthales</taxon>
        <taxon>Pyriculariaceae</taxon>
        <taxon>Pyricularia</taxon>
    </lineage>
</organism>
<dbReference type="InterPro" id="IPR020915">
    <property type="entry name" value="UPF0311"/>
</dbReference>
<protein>
    <submittedName>
        <fullName evidence="1">Uncharacterized protein</fullName>
    </submittedName>
</protein>
<dbReference type="VEuPathDB" id="FungiDB:M_BR32_EuGene_00137231"/>
<dbReference type="PANTHER" id="PTHR37315">
    <property type="entry name" value="UPF0311 PROTEIN BLR7842"/>
    <property type="match status" value="1"/>
</dbReference>
<reference evidence="1 2" key="1">
    <citation type="journal article" date="2019" name="Mol. Biol. Evol.">
        <title>Blast fungal genomes show frequent chromosomal changes, gene gains and losses, and effector gene turnover.</title>
        <authorList>
            <person name="Gomez Luciano L.B."/>
            <person name="Jason Tsai I."/>
            <person name="Chuma I."/>
            <person name="Tosa Y."/>
            <person name="Chen Y.H."/>
            <person name="Li J.Y."/>
            <person name="Li M.Y."/>
            <person name="Jade Lu M.Y."/>
            <person name="Nakayashiki H."/>
            <person name="Li W.H."/>
        </authorList>
    </citation>
    <scope>NUCLEOTIDE SEQUENCE [LARGE SCALE GENOMIC DNA]</scope>
    <source>
        <strain evidence="1">MZ5-1-6</strain>
    </source>
</reference>
<dbReference type="AlphaFoldDB" id="A0A4P7MWT1"/>
<dbReference type="Gene3D" id="2.40.160.20">
    <property type="match status" value="1"/>
</dbReference>
<dbReference type="PANTHER" id="PTHR37315:SF1">
    <property type="entry name" value="UPF0311 PROTEIN BLR7842"/>
    <property type="match status" value="1"/>
</dbReference>
<name>A0A4P7MWT1_PYROR</name>
<evidence type="ECO:0000313" key="1">
    <source>
        <dbReference type="EMBL" id="QBZ53671.1"/>
    </source>
</evidence>
<evidence type="ECO:0000313" key="2">
    <source>
        <dbReference type="Proteomes" id="UP000294847"/>
    </source>
</evidence>
<accession>A0A4P7MWT1</accession>
<dbReference type="EMBL" id="CP034204">
    <property type="protein sequence ID" value="QBZ53671.1"/>
    <property type="molecule type" value="Genomic_DNA"/>
</dbReference>
<dbReference type="Pfam" id="PF11578">
    <property type="entry name" value="DUF3237"/>
    <property type="match status" value="1"/>
</dbReference>
<gene>
    <name evidence="1" type="ORF">PoMZ_09359</name>
</gene>
<proteinExistence type="predicted"/>